<organism evidence="2 3">
    <name type="scientific">Trichinella nativa</name>
    <dbReference type="NCBI Taxonomy" id="6335"/>
    <lineage>
        <taxon>Eukaryota</taxon>
        <taxon>Metazoa</taxon>
        <taxon>Ecdysozoa</taxon>
        <taxon>Nematoda</taxon>
        <taxon>Enoplea</taxon>
        <taxon>Dorylaimia</taxon>
        <taxon>Trichinellida</taxon>
        <taxon>Trichinellidae</taxon>
        <taxon>Trichinella</taxon>
    </lineage>
</organism>
<dbReference type="Proteomes" id="UP000054721">
    <property type="component" value="Unassembled WGS sequence"/>
</dbReference>
<dbReference type="AlphaFoldDB" id="A0A0V1L194"/>
<gene>
    <name evidence="2" type="ORF">T02_4942</name>
</gene>
<dbReference type="EMBL" id="JYDW01000173">
    <property type="protein sequence ID" value="KRZ53127.1"/>
    <property type="molecule type" value="Genomic_DNA"/>
</dbReference>
<evidence type="ECO:0000313" key="2">
    <source>
        <dbReference type="EMBL" id="KRZ53127.1"/>
    </source>
</evidence>
<protein>
    <submittedName>
        <fullName evidence="2">Uncharacterized protein</fullName>
    </submittedName>
</protein>
<feature type="region of interest" description="Disordered" evidence="1">
    <location>
        <begin position="95"/>
        <end position="177"/>
    </location>
</feature>
<feature type="compositionally biased region" description="Basic and acidic residues" evidence="1">
    <location>
        <begin position="135"/>
        <end position="167"/>
    </location>
</feature>
<name>A0A0V1L194_9BILA</name>
<keyword evidence="3" id="KW-1185">Reference proteome</keyword>
<reference evidence="2 3" key="1">
    <citation type="submission" date="2015-05" db="EMBL/GenBank/DDBJ databases">
        <title>Evolution of Trichinella species and genotypes.</title>
        <authorList>
            <person name="Korhonen P.K."/>
            <person name="Edoardo P."/>
            <person name="Giuseppe L.R."/>
            <person name="Gasser R.B."/>
        </authorList>
    </citation>
    <scope>NUCLEOTIDE SEQUENCE [LARGE SCALE GENOMIC DNA]</scope>
    <source>
        <strain evidence="2">ISS10</strain>
    </source>
</reference>
<comment type="caution">
    <text evidence="2">The sequence shown here is derived from an EMBL/GenBank/DDBJ whole genome shotgun (WGS) entry which is preliminary data.</text>
</comment>
<feature type="compositionally biased region" description="Basic and acidic residues" evidence="1">
    <location>
        <begin position="98"/>
        <end position="108"/>
    </location>
</feature>
<sequence length="193" mass="22151">MHSDHNLADNVSHASVVQQWQHRPRYHVVEQGQQEHGHQALHDGQFAAKPQRAETGHFPGQAGDEVDPAYQIEVVRVHDLVDDAERRDRHVGQSLTEHQGDHFVDHGQQDGQSSPPGAEQPPAQTEAQQLTTTHCRTERSQRHQTFQRDRHYVQRDDRRTDPTEHHVHPLGALGRRHPQRMSALMQHQVQTCD</sequence>
<evidence type="ECO:0000313" key="3">
    <source>
        <dbReference type="Proteomes" id="UP000054721"/>
    </source>
</evidence>
<proteinExistence type="predicted"/>
<accession>A0A0V1L194</accession>
<feature type="compositionally biased region" description="Low complexity" evidence="1">
    <location>
        <begin position="115"/>
        <end position="133"/>
    </location>
</feature>
<dbReference type="OrthoDB" id="5919181at2759"/>
<evidence type="ECO:0000256" key="1">
    <source>
        <dbReference type="SAM" id="MobiDB-lite"/>
    </source>
</evidence>